<evidence type="ECO:0000313" key="1">
    <source>
        <dbReference type="EMBL" id="MFC3150192.1"/>
    </source>
</evidence>
<keyword evidence="2" id="KW-1185">Reference proteome</keyword>
<reference evidence="2" key="1">
    <citation type="journal article" date="2019" name="Int. J. Syst. Evol. Microbiol.">
        <title>The Global Catalogue of Microorganisms (GCM) 10K type strain sequencing project: providing services to taxonomists for standard genome sequencing and annotation.</title>
        <authorList>
            <consortium name="The Broad Institute Genomics Platform"/>
            <consortium name="The Broad Institute Genome Sequencing Center for Infectious Disease"/>
            <person name="Wu L."/>
            <person name="Ma J."/>
        </authorList>
    </citation>
    <scope>NUCLEOTIDE SEQUENCE [LARGE SCALE GENOMIC DNA]</scope>
    <source>
        <strain evidence="2">KCTC 52438</strain>
    </source>
</reference>
<gene>
    <name evidence="1" type="ORF">ACFOEK_04070</name>
</gene>
<dbReference type="RefSeq" id="WP_386716536.1">
    <property type="nucleotide sequence ID" value="NZ_JBHRSZ010000002.1"/>
</dbReference>
<protein>
    <submittedName>
        <fullName evidence="1">DUF2175 domain-containing protein</fullName>
    </submittedName>
</protein>
<organism evidence="1 2">
    <name type="scientific">Litoribrevibacter euphylliae</name>
    <dbReference type="NCBI Taxonomy" id="1834034"/>
    <lineage>
        <taxon>Bacteria</taxon>
        <taxon>Pseudomonadati</taxon>
        <taxon>Pseudomonadota</taxon>
        <taxon>Gammaproteobacteria</taxon>
        <taxon>Oceanospirillales</taxon>
        <taxon>Oceanospirillaceae</taxon>
        <taxon>Litoribrevibacter</taxon>
    </lineage>
</organism>
<proteinExistence type="predicted"/>
<dbReference type="EMBL" id="JBHRSZ010000002">
    <property type="protein sequence ID" value="MFC3150192.1"/>
    <property type="molecule type" value="Genomic_DNA"/>
</dbReference>
<dbReference type="Proteomes" id="UP001595476">
    <property type="component" value="Unassembled WGS sequence"/>
</dbReference>
<accession>A0ABV7HFU1</accession>
<evidence type="ECO:0000313" key="2">
    <source>
        <dbReference type="Proteomes" id="UP001595476"/>
    </source>
</evidence>
<comment type="caution">
    <text evidence="1">The sequence shown here is derived from an EMBL/GenBank/DDBJ whole genome shotgun (WGS) entry which is preliminary data.</text>
</comment>
<sequence>MVTVEGGAPAHANCYQFDLMSQRVFKSLKLTALTDSELNDLFDLVKLEMNSRSPAANDVELF</sequence>
<name>A0ABV7HFU1_9GAMM</name>